<dbReference type="InterPro" id="IPR009003">
    <property type="entry name" value="Peptidase_S1_PA"/>
</dbReference>
<organism evidence="1 2">
    <name type="scientific">Azospirillum baldaniorum</name>
    <dbReference type="NCBI Taxonomy" id="1064539"/>
    <lineage>
        <taxon>Bacteria</taxon>
        <taxon>Pseudomonadati</taxon>
        <taxon>Pseudomonadota</taxon>
        <taxon>Alphaproteobacteria</taxon>
        <taxon>Rhodospirillales</taxon>
        <taxon>Azospirillaceae</taxon>
        <taxon>Azospirillum</taxon>
    </lineage>
</organism>
<dbReference type="RefSeq" id="WP_014241424.1">
    <property type="nucleotide sequence ID" value="NC_016617.1"/>
</dbReference>
<dbReference type="SUPFAM" id="SSF50494">
    <property type="entry name" value="Trypsin-like serine proteases"/>
    <property type="match status" value="1"/>
</dbReference>
<dbReference type="KEGG" id="abs:AZOBR_180319"/>
<gene>
    <name evidence="1" type="ORF">AZOBR_180319</name>
</gene>
<sequence length="414" mass="44560">MQHNHLLPASTLLGAIARRHGTPSGNGTVEGPIGFDLESADVAAEDLPPPDIVTDGLADTLDRLPADEIADPVTFARARDLLLKQTTRTLTKVRQSGSKAVFTPKELSSMEAVIKLDGTRPSLMLRDGEVPANHPFLGTWKDEVKGASYAIARTAASVGRIEPKRGGPANYFGTGFVIDHGRGLVLTNRHVLEAMWRRLRDVIDLKNGRFTFLDGAYIDFVGEVGSMRRNRFKVVEAMAVGPDATGNERLDAAVLKIRPLTTDEAKAEQQVVGDVPRAVPLSNELDGPLGHLTSFCVIGFPGTIPPPAERQGTEGKVDWQWVAYELMGGRHGVKRVAPGIVHKPLGSLEDDPKQWCFGHDATTLGGNSGSPVLAWKESGEPAFGLHFAGATIQTNYAHAYGPIHDEVLKTVATL</sequence>
<accession>A0A9P1JT00</accession>
<evidence type="ECO:0008006" key="3">
    <source>
        <dbReference type="Google" id="ProtNLM"/>
    </source>
</evidence>
<dbReference type="EMBL" id="HE577327">
    <property type="protein sequence ID" value="CCC99249.1"/>
    <property type="molecule type" value="Genomic_DNA"/>
</dbReference>
<dbReference type="InterPro" id="IPR043504">
    <property type="entry name" value="Peptidase_S1_PA_chymotrypsin"/>
</dbReference>
<dbReference type="Pfam" id="PF13365">
    <property type="entry name" value="Trypsin_2"/>
    <property type="match status" value="1"/>
</dbReference>
<dbReference type="AlphaFoldDB" id="A0A9P1JT00"/>
<evidence type="ECO:0000313" key="2">
    <source>
        <dbReference type="Proteomes" id="UP000007319"/>
    </source>
</evidence>
<protein>
    <recommendedName>
        <fullName evidence="3">Trypsin-like peptidase domain-containing protein</fullName>
    </recommendedName>
</protein>
<evidence type="ECO:0000313" key="1">
    <source>
        <dbReference type="EMBL" id="CCC99249.1"/>
    </source>
</evidence>
<name>A0A9P1JT00_9PROT</name>
<proteinExistence type="predicted"/>
<keyword evidence="2" id="KW-1185">Reference proteome</keyword>
<reference evidence="1 2" key="1">
    <citation type="journal article" date="2011" name="PLoS Genet.">
        <title>Azospirillum genomes reveal transition of bacteria from aquatic to terrestrial environments.</title>
        <authorList>
            <person name="Wisniewski-Dye F."/>
            <person name="Borziak K."/>
            <person name="Khalsa-Moyers G."/>
            <person name="Alexandre G."/>
            <person name="Sukharnikov L.O."/>
            <person name="Wuichet K."/>
            <person name="Hurst G.B."/>
            <person name="McDonald W.H."/>
            <person name="Robertson J.S."/>
            <person name="Barbe V."/>
            <person name="Calteau A."/>
            <person name="Rouy Z."/>
            <person name="Mangenot S."/>
            <person name="Prigent-Combaret C."/>
            <person name="Normand P."/>
            <person name="Boyer M."/>
            <person name="Siguier P."/>
            <person name="Dessaux Y."/>
            <person name="Elmerich C."/>
            <person name="Condemine G."/>
            <person name="Krishnen G."/>
            <person name="Kennedy I."/>
            <person name="Paterson A.H."/>
            <person name="Gonzalez V."/>
            <person name="Mavingui P."/>
            <person name="Zhulin I.B."/>
        </authorList>
    </citation>
    <scope>NUCLEOTIDE SEQUENCE [LARGE SCALE GENOMIC DNA]</scope>
    <source>
        <strain evidence="1 2">Sp245</strain>
    </source>
</reference>
<dbReference type="Gene3D" id="2.40.10.10">
    <property type="entry name" value="Trypsin-like serine proteases"/>
    <property type="match status" value="1"/>
</dbReference>
<dbReference type="Proteomes" id="UP000007319">
    <property type="component" value="Chromosome"/>
</dbReference>